<sequence>MDRLCWLVVTCFSFEIAWSIVLYGQSCIVLVRVLDAWLKYYLTNILQNTTASPRE</sequence>
<proteinExistence type="predicted"/>
<gene>
    <name evidence="1" type="ORF">CINCED_3A013155</name>
</gene>
<evidence type="ECO:0000313" key="2">
    <source>
        <dbReference type="Proteomes" id="UP000325440"/>
    </source>
</evidence>
<dbReference type="EMBL" id="CABPRJ010001896">
    <property type="protein sequence ID" value="VVC39686.1"/>
    <property type="molecule type" value="Genomic_DNA"/>
</dbReference>
<keyword evidence="2" id="KW-1185">Reference proteome</keyword>
<protein>
    <submittedName>
        <fullName evidence="1">Uncharacterized protein</fullName>
    </submittedName>
</protein>
<dbReference type="AlphaFoldDB" id="A0A5E4N4T6"/>
<name>A0A5E4N4T6_9HEMI</name>
<dbReference type="Proteomes" id="UP000325440">
    <property type="component" value="Unassembled WGS sequence"/>
</dbReference>
<evidence type="ECO:0000313" key="1">
    <source>
        <dbReference type="EMBL" id="VVC39686.1"/>
    </source>
</evidence>
<reference evidence="1 2" key="1">
    <citation type="submission" date="2019-08" db="EMBL/GenBank/DDBJ databases">
        <authorList>
            <person name="Alioto T."/>
            <person name="Alioto T."/>
            <person name="Gomez Garrido J."/>
        </authorList>
    </citation>
    <scope>NUCLEOTIDE SEQUENCE [LARGE SCALE GENOMIC DNA]</scope>
</reference>
<organism evidence="1 2">
    <name type="scientific">Cinara cedri</name>
    <dbReference type="NCBI Taxonomy" id="506608"/>
    <lineage>
        <taxon>Eukaryota</taxon>
        <taxon>Metazoa</taxon>
        <taxon>Ecdysozoa</taxon>
        <taxon>Arthropoda</taxon>
        <taxon>Hexapoda</taxon>
        <taxon>Insecta</taxon>
        <taxon>Pterygota</taxon>
        <taxon>Neoptera</taxon>
        <taxon>Paraneoptera</taxon>
        <taxon>Hemiptera</taxon>
        <taxon>Sternorrhyncha</taxon>
        <taxon>Aphidomorpha</taxon>
        <taxon>Aphidoidea</taxon>
        <taxon>Aphididae</taxon>
        <taxon>Lachninae</taxon>
        <taxon>Cinara</taxon>
    </lineage>
</organism>
<accession>A0A5E4N4T6</accession>